<dbReference type="EMBL" id="CP109965">
    <property type="protein sequence ID" value="WAJ71301.1"/>
    <property type="molecule type" value="Genomic_DNA"/>
</dbReference>
<keyword evidence="1" id="KW-1133">Transmembrane helix</keyword>
<proteinExistence type="predicted"/>
<name>A0ABY7AQ94_9ALTE</name>
<protein>
    <submittedName>
        <fullName evidence="2">VanZ family protein</fullName>
    </submittedName>
</protein>
<feature type="transmembrane region" description="Helical" evidence="1">
    <location>
        <begin position="12"/>
        <end position="31"/>
    </location>
</feature>
<feature type="transmembrane region" description="Helical" evidence="1">
    <location>
        <begin position="46"/>
        <end position="64"/>
    </location>
</feature>
<keyword evidence="3" id="KW-1185">Reference proteome</keyword>
<sequence>MKLFLYCISQTWFYKILACIAYIIATSLFFSPIDPNATGLFPHFDKIAHCIVFFILAGVTEFSFHQQAKKIVIGLIIYGALIEILQGQFFNRQSSGLDLLADASGVALFYILLLRTKLSCLRSWVAAQSGH</sequence>
<feature type="transmembrane region" description="Helical" evidence="1">
    <location>
        <begin position="71"/>
        <end position="90"/>
    </location>
</feature>
<keyword evidence="1" id="KW-0812">Transmembrane</keyword>
<gene>
    <name evidence="2" type="ORF">OLW01_05755</name>
</gene>
<reference evidence="2" key="1">
    <citation type="submission" date="2022-10" db="EMBL/GenBank/DDBJ databases">
        <title>Catenovulum adriacola sp. nov. isolated in the Harbour of Susak.</title>
        <authorList>
            <person name="Schoch T."/>
            <person name="Reich S.J."/>
            <person name="Stoeferle S."/>
            <person name="Flaiz M."/>
            <person name="Kazda M."/>
            <person name="Riedel C.U."/>
            <person name="Duerre P."/>
        </authorList>
    </citation>
    <scope>NUCLEOTIDE SEQUENCE</scope>
    <source>
        <strain evidence="2">TS8</strain>
    </source>
</reference>
<dbReference type="RefSeq" id="WP_268075777.1">
    <property type="nucleotide sequence ID" value="NZ_CP109965.1"/>
</dbReference>
<dbReference type="NCBIfam" id="NF037970">
    <property type="entry name" value="vanZ_1"/>
    <property type="match status" value="1"/>
</dbReference>
<organism evidence="2 3">
    <name type="scientific">Catenovulum adriaticum</name>
    <dbReference type="NCBI Taxonomy" id="2984846"/>
    <lineage>
        <taxon>Bacteria</taxon>
        <taxon>Pseudomonadati</taxon>
        <taxon>Pseudomonadota</taxon>
        <taxon>Gammaproteobacteria</taxon>
        <taxon>Alteromonadales</taxon>
        <taxon>Alteromonadaceae</taxon>
        <taxon>Catenovulum</taxon>
    </lineage>
</organism>
<evidence type="ECO:0000313" key="3">
    <source>
        <dbReference type="Proteomes" id="UP001163726"/>
    </source>
</evidence>
<keyword evidence="1" id="KW-0472">Membrane</keyword>
<accession>A0ABY7AQ94</accession>
<dbReference type="Proteomes" id="UP001163726">
    <property type="component" value="Chromosome"/>
</dbReference>
<evidence type="ECO:0000313" key="2">
    <source>
        <dbReference type="EMBL" id="WAJ71301.1"/>
    </source>
</evidence>
<evidence type="ECO:0000256" key="1">
    <source>
        <dbReference type="SAM" id="Phobius"/>
    </source>
</evidence>
<feature type="transmembrane region" description="Helical" evidence="1">
    <location>
        <begin position="96"/>
        <end position="114"/>
    </location>
</feature>